<dbReference type="SUPFAM" id="SSF46934">
    <property type="entry name" value="UBA-like"/>
    <property type="match status" value="1"/>
</dbReference>
<dbReference type="GO" id="GO:0006281">
    <property type="term" value="P:DNA repair"/>
    <property type="evidence" value="ECO:0007669"/>
    <property type="project" value="UniProtKB-KW"/>
</dbReference>
<evidence type="ECO:0000256" key="10">
    <source>
        <dbReference type="ARBA" id="ARBA00023204"/>
    </source>
</evidence>
<keyword evidence="21" id="KW-1185">Reference proteome</keyword>
<feature type="region of interest" description="Disordered" evidence="17">
    <location>
        <begin position="1"/>
        <end position="25"/>
    </location>
</feature>
<dbReference type="Gene3D" id="3.10.20.90">
    <property type="entry name" value="Phosphatidylinositol 3-kinase Catalytic Subunit, Chain A, domain 1"/>
    <property type="match status" value="1"/>
</dbReference>
<dbReference type="EMBL" id="CAKKLH010000312">
    <property type="protein sequence ID" value="CAH0111275.1"/>
    <property type="molecule type" value="Genomic_DNA"/>
</dbReference>
<comment type="subunit">
    <text evidence="11">Homooligomer. Binds signal sequences of proteins that are targeted to the endoplasmic reticulum. Interacts (via UBA domain) with GJA1 (not ubiquitinated) and with ubiquitin; both compete for the same binding site. Interacts (via UBA domain) with ubiquitin and with polyubiquitin chains. Interacts (via ubiquitin-like domain) with PSMD2 and PSMD4, regulatory subunits of the 26S proteasome. Interacts with ATXN1/SCA1; interaction with ATXN1 inhibits polyubiquitination of UBQLN4 and interferes with PSMD4 binding. Interacts with HERPUD1. Interacts (via ubiquitin-like domain) with UBQLN1 (via UBA domain). Interacts with UBQLN2. Interacts (via STI1 1 and 2 domains) with MAP1LC3A/B/C. Interacts with BAG6. Interacts with MRE11 (when ubiquitinated); interaction with ubiquitinated MRE11 leads to MRE11 removal from chromatin. Interacts with DESI1/POST; leading to nuclear export. Interacts with BCL2A1 and BCL2L10.</text>
</comment>
<name>A0A8J2WTV8_9CRUS</name>
<feature type="region of interest" description="Disordered" evidence="17">
    <location>
        <begin position="464"/>
        <end position="506"/>
    </location>
</feature>
<evidence type="ECO:0000256" key="17">
    <source>
        <dbReference type="SAM" id="MobiDB-lite"/>
    </source>
</evidence>
<dbReference type="Gene3D" id="1.10.8.10">
    <property type="entry name" value="DNA helicase RuvA subunit, C-terminal domain"/>
    <property type="match status" value="1"/>
</dbReference>
<dbReference type="Gene3D" id="1.10.260.100">
    <property type="match status" value="2"/>
</dbReference>
<dbReference type="InterPro" id="IPR006636">
    <property type="entry name" value="STI1_HS-bd"/>
</dbReference>
<keyword evidence="4" id="KW-0158">Chromosome</keyword>
<dbReference type="CDD" id="cd14399">
    <property type="entry name" value="UBA_PLICs"/>
    <property type="match status" value="1"/>
</dbReference>
<dbReference type="GO" id="GO:0031593">
    <property type="term" value="F:polyubiquitin modification-dependent protein binding"/>
    <property type="evidence" value="ECO:0007669"/>
    <property type="project" value="TreeGrafter"/>
</dbReference>
<dbReference type="PROSITE" id="PS50053">
    <property type="entry name" value="UBIQUITIN_2"/>
    <property type="match status" value="1"/>
</dbReference>
<gene>
    <name evidence="20" type="ORF">DGAL_LOCUS14915</name>
</gene>
<feature type="compositionally biased region" description="Polar residues" evidence="17">
    <location>
        <begin position="84"/>
        <end position="115"/>
    </location>
</feature>
<evidence type="ECO:0000256" key="7">
    <source>
        <dbReference type="ARBA" id="ARBA00022763"/>
    </source>
</evidence>
<dbReference type="InterPro" id="IPR015496">
    <property type="entry name" value="Ubiquilin"/>
</dbReference>
<evidence type="ECO:0000259" key="19">
    <source>
        <dbReference type="PROSITE" id="PS50053"/>
    </source>
</evidence>
<feature type="domain" description="UBA" evidence="18">
    <location>
        <begin position="530"/>
        <end position="574"/>
    </location>
</feature>
<dbReference type="Proteomes" id="UP000789390">
    <property type="component" value="Unassembled WGS sequence"/>
</dbReference>
<dbReference type="PANTHER" id="PTHR10677:SF3">
    <property type="entry name" value="FI07626P-RELATED"/>
    <property type="match status" value="1"/>
</dbReference>
<dbReference type="InterPro" id="IPR000626">
    <property type="entry name" value="Ubiquitin-like_dom"/>
</dbReference>
<dbReference type="FunFam" id="3.10.20.90:FF:000095">
    <property type="entry name" value="Ubiquilin 4"/>
    <property type="match status" value="1"/>
</dbReference>
<dbReference type="Pfam" id="PF00240">
    <property type="entry name" value="ubiquitin"/>
    <property type="match status" value="1"/>
</dbReference>
<dbReference type="PANTHER" id="PTHR10677">
    <property type="entry name" value="UBIQUILIN"/>
    <property type="match status" value="1"/>
</dbReference>
<dbReference type="SMART" id="SM00165">
    <property type="entry name" value="UBA"/>
    <property type="match status" value="1"/>
</dbReference>
<dbReference type="GO" id="GO:0005783">
    <property type="term" value="C:endoplasmic reticulum"/>
    <property type="evidence" value="ECO:0007669"/>
    <property type="project" value="UniProtKB-SubCell"/>
</dbReference>
<keyword evidence="10" id="KW-0234">DNA repair</keyword>
<dbReference type="InterPro" id="IPR015940">
    <property type="entry name" value="UBA"/>
</dbReference>
<dbReference type="SMART" id="SM00213">
    <property type="entry name" value="UBQ"/>
    <property type="match status" value="1"/>
</dbReference>
<dbReference type="PROSITE" id="PS50030">
    <property type="entry name" value="UBA"/>
    <property type="match status" value="1"/>
</dbReference>
<evidence type="ECO:0000256" key="13">
    <source>
        <dbReference type="ARBA" id="ARBA00074668"/>
    </source>
</evidence>
<feature type="region of interest" description="Disordered" evidence="17">
    <location>
        <begin position="84"/>
        <end position="120"/>
    </location>
</feature>
<evidence type="ECO:0000256" key="5">
    <source>
        <dbReference type="ARBA" id="ARBA00022499"/>
    </source>
</evidence>
<evidence type="ECO:0000256" key="3">
    <source>
        <dbReference type="ARBA" id="ARBA00004556"/>
    </source>
</evidence>
<proteinExistence type="predicted"/>
<protein>
    <recommendedName>
        <fullName evidence="12">Ubiquilin-4</fullName>
    </recommendedName>
    <alternativeName>
        <fullName evidence="15">Ataxin-1 interacting ubiquitin-like protein</fullName>
    </alternativeName>
    <alternativeName>
        <fullName evidence="16">Ataxin-1 ubiquitin-like-interacting protein A1U</fullName>
    </alternativeName>
    <alternativeName>
        <fullName evidence="14">Connexin43-interacting protein of 75 kDa</fullName>
    </alternativeName>
    <alternativeName>
        <fullName evidence="13">Ubiquilin-like protein</fullName>
    </alternativeName>
</protein>
<dbReference type="GO" id="GO:0006511">
    <property type="term" value="P:ubiquitin-dependent protein catabolic process"/>
    <property type="evidence" value="ECO:0007669"/>
    <property type="project" value="TreeGrafter"/>
</dbReference>
<evidence type="ECO:0000256" key="12">
    <source>
        <dbReference type="ARBA" id="ARBA00072293"/>
    </source>
</evidence>
<evidence type="ECO:0000256" key="15">
    <source>
        <dbReference type="ARBA" id="ARBA00082499"/>
    </source>
</evidence>
<evidence type="ECO:0000256" key="8">
    <source>
        <dbReference type="ARBA" id="ARBA00022824"/>
    </source>
</evidence>
<reference evidence="20" key="1">
    <citation type="submission" date="2021-11" db="EMBL/GenBank/DDBJ databases">
        <authorList>
            <person name="Schell T."/>
        </authorList>
    </citation>
    <scope>NUCLEOTIDE SEQUENCE</scope>
    <source>
        <strain evidence="20">M5</strain>
    </source>
</reference>
<evidence type="ECO:0000256" key="16">
    <source>
        <dbReference type="ARBA" id="ARBA00082590"/>
    </source>
</evidence>
<keyword evidence="7" id="KW-0227">DNA damage</keyword>
<dbReference type="OrthoDB" id="9450922at2759"/>
<dbReference type="SMART" id="SM00727">
    <property type="entry name" value="STI1"/>
    <property type="match status" value="4"/>
</dbReference>
<evidence type="ECO:0000256" key="14">
    <source>
        <dbReference type="ARBA" id="ARBA00075189"/>
    </source>
</evidence>
<dbReference type="Pfam" id="PF23195">
    <property type="entry name" value="UBQLN1"/>
    <property type="match status" value="1"/>
</dbReference>
<dbReference type="FunFam" id="1.10.260.100:FF:000003">
    <property type="entry name" value="Ubiquilin 1"/>
    <property type="match status" value="1"/>
</dbReference>
<dbReference type="GO" id="GO:0005829">
    <property type="term" value="C:cytosol"/>
    <property type="evidence" value="ECO:0007669"/>
    <property type="project" value="TreeGrafter"/>
</dbReference>
<keyword evidence="9" id="KW-0832">Ubl conjugation</keyword>
<keyword evidence="5" id="KW-1017">Isopeptide bond</keyword>
<dbReference type="GO" id="GO:0048471">
    <property type="term" value="C:perinuclear region of cytoplasm"/>
    <property type="evidence" value="ECO:0007669"/>
    <property type="project" value="UniProtKB-SubCell"/>
</dbReference>
<evidence type="ECO:0000259" key="18">
    <source>
        <dbReference type="PROSITE" id="PS50030"/>
    </source>
</evidence>
<dbReference type="CDD" id="cd01808">
    <property type="entry name" value="Ubl_PLICs"/>
    <property type="match status" value="1"/>
</dbReference>
<keyword evidence="8" id="KW-0256">Endoplasmic reticulum</keyword>
<feature type="compositionally biased region" description="Polar residues" evidence="17">
    <location>
        <begin position="317"/>
        <end position="332"/>
    </location>
</feature>
<dbReference type="InterPro" id="IPR029071">
    <property type="entry name" value="Ubiquitin-like_domsf"/>
</dbReference>
<comment type="subcellular location">
    <subcellularLocation>
        <location evidence="2">Chromosome</location>
    </subcellularLocation>
    <subcellularLocation>
        <location evidence="3">Cytoplasm</location>
        <location evidence="3">Perinuclear region</location>
    </subcellularLocation>
    <subcellularLocation>
        <location evidence="1">Endoplasmic reticulum</location>
    </subcellularLocation>
</comment>
<dbReference type="AlphaFoldDB" id="A0A8J2WTV8"/>
<evidence type="ECO:0000256" key="4">
    <source>
        <dbReference type="ARBA" id="ARBA00022454"/>
    </source>
</evidence>
<evidence type="ECO:0000256" key="9">
    <source>
        <dbReference type="ARBA" id="ARBA00022843"/>
    </source>
</evidence>
<organism evidence="20 21">
    <name type="scientific">Daphnia galeata</name>
    <dbReference type="NCBI Taxonomy" id="27404"/>
    <lineage>
        <taxon>Eukaryota</taxon>
        <taxon>Metazoa</taxon>
        <taxon>Ecdysozoa</taxon>
        <taxon>Arthropoda</taxon>
        <taxon>Crustacea</taxon>
        <taxon>Branchiopoda</taxon>
        <taxon>Diplostraca</taxon>
        <taxon>Cladocera</taxon>
        <taxon>Anomopoda</taxon>
        <taxon>Daphniidae</taxon>
        <taxon>Daphnia</taxon>
    </lineage>
</organism>
<feature type="compositionally biased region" description="Basic and acidic residues" evidence="17">
    <location>
        <begin position="16"/>
        <end position="25"/>
    </location>
</feature>
<evidence type="ECO:0000256" key="6">
    <source>
        <dbReference type="ARBA" id="ARBA00022553"/>
    </source>
</evidence>
<evidence type="ECO:0000256" key="2">
    <source>
        <dbReference type="ARBA" id="ARBA00004286"/>
    </source>
</evidence>
<feature type="region of interest" description="Disordered" evidence="17">
    <location>
        <begin position="317"/>
        <end position="354"/>
    </location>
</feature>
<dbReference type="InterPro" id="IPR009060">
    <property type="entry name" value="UBA-like_sf"/>
</dbReference>
<evidence type="ECO:0000256" key="11">
    <source>
        <dbReference type="ARBA" id="ARBA00061737"/>
    </source>
</evidence>
<dbReference type="FunFam" id="1.10.8.10:FF:000077">
    <property type="entry name" value="Ubiquilin like"/>
    <property type="match status" value="1"/>
</dbReference>
<comment type="caution">
    <text evidence="20">The sequence shown here is derived from an EMBL/GenBank/DDBJ whole genome shotgun (WGS) entry which is preliminary data.</text>
</comment>
<sequence>MAESSEPQKIKLTVKTPKDKKDVEVPEEASIKELKEIVAEKFGTTAEQVCLIFAGKILKDQETLKGHNIKDGLTVHLVVKSGSVNRTTQETQSNVSSNTMSQPSVTPSRPTEQSPSSPFGIGGLGGLAGLSNMGLGSGNFMEMQQNMQREILSNPETLRNMMDNPLVQSLMSNPDYMRQILTSNPQMQQLLERHPEINHVMNNPELLRQTMEIARNPAMLQELMRSQDRALSNLESIPGGYSALQRMYRDIQEPMFNAAQEQFGGNPFAALVNNAGPLAGSANPQAGQENRAPLPNPWSGLSSTQFVYCRLMKQGVDTTIRSPGSSSETRTGGENRGPPNPTTPGISGMTGMMNSPGMQSLMQQIVDNPQLMQSMMNAPYVQSMFQQMGSNPQLAEQMILNNPLFASNPAMQDQMRTMLPTFMAQLNNPEIQNLVTNPQAMSAMMQIQQGMEQLRQVAPSFATTLGLGTIPPPLNPAPSTTPTSSDTTSTPTAPQPATTRPGSDAFSNMMASMLTSLAGQGGISGGSTQPPEERYRSQLEQLTAMGFINREANLQALIATFGDVNAAVERLLQNRPMI</sequence>
<accession>A0A8J2WTV8</accession>
<feature type="compositionally biased region" description="Low complexity" evidence="17">
    <location>
        <begin position="477"/>
        <end position="501"/>
    </location>
</feature>
<dbReference type="FunFam" id="1.10.260.100:FF:000001">
    <property type="entry name" value="Ubiquilin 1"/>
    <property type="match status" value="1"/>
</dbReference>
<dbReference type="GO" id="GO:0005694">
    <property type="term" value="C:chromosome"/>
    <property type="evidence" value="ECO:0007669"/>
    <property type="project" value="UniProtKB-SubCell"/>
</dbReference>
<dbReference type="Pfam" id="PF00627">
    <property type="entry name" value="UBA"/>
    <property type="match status" value="1"/>
</dbReference>
<keyword evidence="6" id="KW-0597">Phosphoprotein</keyword>
<evidence type="ECO:0000256" key="1">
    <source>
        <dbReference type="ARBA" id="ARBA00004240"/>
    </source>
</evidence>
<dbReference type="SUPFAM" id="SSF54236">
    <property type="entry name" value="Ubiquitin-like"/>
    <property type="match status" value="1"/>
</dbReference>
<feature type="domain" description="Ubiquitin-like" evidence="19">
    <location>
        <begin position="10"/>
        <end position="80"/>
    </location>
</feature>
<evidence type="ECO:0000313" key="20">
    <source>
        <dbReference type="EMBL" id="CAH0111275.1"/>
    </source>
</evidence>
<evidence type="ECO:0000313" key="21">
    <source>
        <dbReference type="Proteomes" id="UP000789390"/>
    </source>
</evidence>